<protein>
    <submittedName>
        <fullName evidence="2">Uncharacterized protein</fullName>
    </submittedName>
</protein>
<dbReference type="RefSeq" id="WP_289841461.1">
    <property type="nucleotide sequence ID" value="NZ_CATKSH010000011.1"/>
</dbReference>
<evidence type="ECO:0000256" key="1">
    <source>
        <dbReference type="SAM" id="Phobius"/>
    </source>
</evidence>
<name>A0AA35UPA3_9PROT</name>
<feature type="transmembrane region" description="Helical" evidence="1">
    <location>
        <begin position="60"/>
        <end position="77"/>
    </location>
</feature>
<proteinExistence type="predicted"/>
<dbReference type="EMBL" id="CATKSH010000011">
    <property type="protein sequence ID" value="CAI9121135.1"/>
    <property type="molecule type" value="Genomic_DNA"/>
</dbReference>
<reference evidence="2" key="1">
    <citation type="submission" date="2023-03" db="EMBL/GenBank/DDBJ databases">
        <authorList>
            <person name="Cleenwerck I."/>
        </authorList>
    </citation>
    <scope>NUCLEOTIDE SEQUENCE</scope>
    <source>
        <strain evidence="2">LMG 32879</strain>
    </source>
</reference>
<feature type="transmembrane region" description="Helical" evidence="1">
    <location>
        <begin position="34"/>
        <end position="53"/>
    </location>
</feature>
<dbReference type="Proteomes" id="UP001176960">
    <property type="component" value="Unassembled WGS sequence"/>
</dbReference>
<accession>A0AA35UPA3</accession>
<comment type="caution">
    <text evidence="2">The sequence shown here is derived from an EMBL/GenBank/DDBJ whole genome shotgun (WGS) entry which is preliminary data.</text>
</comment>
<keyword evidence="1" id="KW-0472">Membrane</keyword>
<gene>
    <name evidence="2" type="ORF">LMG32879_001981</name>
</gene>
<keyword evidence="1" id="KW-1133">Transmembrane helix</keyword>
<keyword evidence="1" id="KW-0812">Transmembrane</keyword>
<dbReference type="AlphaFoldDB" id="A0AA35UPA3"/>
<evidence type="ECO:0000313" key="2">
    <source>
        <dbReference type="EMBL" id="CAI9121135.1"/>
    </source>
</evidence>
<organism evidence="2 3">
    <name type="scientific">Brytella acorum</name>
    <dbReference type="NCBI Taxonomy" id="2959299"/>
    <lineage>
        <taxon>Bacteria</taxon>
        <taxon>Pseudomonadati</taxon>
        <taxon>Pseudomonadota</taxon>
        <taxon>Alphaproteobacteria</taxon>
        <taxon>Acetobacterales</taxon>
        <taxon>Acetobacteraceae</taxon>
        <taxon>Brytella</taxon>
    </lineage>
</organism>
<evidence type="ECO:0000313" key="3">
    <source>
        <dbReference type="Proteomes" id="UP001176960"/>
    </source>
</evidence>
<sequence length="78" mass="8677">MLIAVITLAYATSWLVVADFGHLTHPPRRDDFLIGQTLATALIPLSILIGFGWRRDGRGVIALTAFFLAALLTWLWLK</sequence>
<keyword evidence="3" id="KW-1185">Reference proteome</keyword>